<keyword evidence="1" id="KW-1133">Transmembrane helix</keyword>
<dbReference type="AlphaFoldDB" id="A0A3M8H7R2"/>
<accession>A0A3M8H7R2</accession>
<gene>
    <name evidence="2" type="ORF">EC501_10880</name>
</gene>
<evidence type="ECO:0008006" key="4">
    <source>
        <dbReference type="Google" id="ProtNLM"/>
    </source>
</evidence>
<feature type="transmembrane region" description="Helical" evidence="1">
    <location>
        <begin position="34"/>
        <end position="53"/>
    </location>
</feature>
<keyword evidence="3" id="KW-1185">Reference proteome</keyword>
<feature type="transmembrane region" description="Helical" evidence="1">
    <location>
        <begin position="7"/>
        <end position="28"/>
    </location>
</feature>
<proteinExistence type="predicted"/>
<feature type="transmembrane region" description="Helical" evidence="1">
    <location>
        <begin position="74"/>
        <end position="101"/>
    </location>
</feature>
<organism evidence="2 3">
    <name type="scientific">Lysinibacillus halotolerans</name>
    <dbReference type="NCBI Taxonomy" id="1368476"/>
    <lineage>
        <taxon>Bacteria</taxon>
        <taxon>Bacillati</taxon>
        <taxon>Bacillota</taxon>
        <taxon>Bacilli</taxon>
        <taxon>Bacillales</taxon>
        <taxon>Bacillaceae</taxon>
        <taxon>Lysinibacillus</taxon>
    </lineage>
</organism>
<dbReference type="EMBL" id="RHLQ01000025">
    <property type="protein sequence ID" value="RNC98471.1"/>
    <property type="molecule type" value="Genomic_DNA"/>
</dbReference>
<evidence type="ECO:0000313" key="2">
    <source>
        <dbReference type="EMBL" id="RNC98471.1"/>
    </source>
</evidence>
<keyword evidence="1" id="KW-0812">Transmembrane</keyword>
<sequence length="132" mass="15160">MRLPNWSLLLFNISMCAAFGFVAISSYSNGARLWWLWGLISILYAYITIHRLIKSKKEGLTSKEIVEDQRTVRMRLISCSIAFIYILIVLSVGIFSFYVGYLTIDPVIYMVFAIITSLLAFVIAQLIQVYLF</sequence>
<dbReference type="RefSeq" id="WP_122972325.1">
    <property type="nucleotide sequence ID" value="NZ_RHLQ01000025.1"/>
</dbReference>
<dbReference type="Proteomes" id="UP000279909">
    <property type="component" value="Unassembled WGS sequence"/>
</dbReference>
<dbReference type="OrthoDB" id="2991104at2"/>
<name>A0A3M8H7R2_9BACI</name>
<comment type="caution">
    <text evidence="2">The sequence shown here is derived from an EMBL/GenBank/DDBJ whole genome shotgun (WGS) entry which is preliminary data.</text>
</comment>
<feature type="transmembrane region" description="Helical" evidence="1">
    <location>
        <begin position="107"/>
        <end position="131"/>
    </location>
</feature>
<reference evidence="2 3" key="1">
    <citation type="journal article" date="2014" name="Int. J. Syst. Evol. Microbiol.">
        <title>Lysinibacillus halotolerans sp. nov., isolated from saline-alkaline soil.</title>
        <authorList>
            <person name="Kong D."/>
            <person name="Wang Y."/>
            <person name="Zhao B."/>
            <person name="Li Y."/>
            <person name="Song J."/>
            <person name="Zhai Y."/>
            <person name="Zhang C."/>
            <person name="Wang H."/>
            <person name="Chen X."/>
            <person name="Zhao B."/>
            <person name="Ruan Z."/>
        </authorList>
    </citation>
    <scope>NUCLEOTIDE SEQUENCE [LARGE SCALE GENOMIC DNA]</scope>
    <source>
        <strain evidence="2 3">MCCC 1A12703</strain>
    </source>
</reference>
<evidence type="ECO:0000313" key="3">
    <source>
        <dbReference type="Proteomes" id="UP000279909"/>
    </source>
</evidence>
<evidence type="ECO:0000256" key="1">
    <source>
        <dbReference type="SAM" id="Phobius"/>
    </source>
</evidence>
<protein>
    <recommendedName>
        <fullName evidence="4">DUF2178 domain-containing protein</fullName>
    </recommendedName>
</protein>
<keyword evidence="1" id="KW-0472">Membrane</keyword>